<evidence type="ECO:0000256" key="9">
    <source>
        <dbReference type="ARBA" id="ARBA00023125"/>
    </source>
</evidence>
<evidence type="ECO:0000256" key="1">
    <source>
        <dbReference type="ARBA" id="ARBA00004123"/>
    </source>
</evidence>
<dbReference type="EC" id="3.6.4.12" evidence="3 14"/>
<dbReference type="SMART" id="SM00350">
    <property type="entry name" value="MCM"/>
    <property type="match status" value="1"/>
</dbReference>
<keyword evidence="11 14" id="KW-0131">Cell cycle</keyword>
<dbReference type="EMBL" id="ML210303">
    <property type="protein sequence ID" value="TFK20370.1"/>
    <property type="molecule type" value="Genomic_DNA"/>
</dbReference>
<feature type="compositionally biased region" description="Polar residues" evidence="15">
    <location>
        <begin position="1"/>
        <end position="16"/>
    </location>
</feature>
<feature type="region of interest" description="Disordered" evidence="15">
    <location>
        <begin position="761"/>
        <end position="834"/>
    </location>
</feature>
<gene>
    <name evidence="17" type="ORF">FA15DRAFT_759455</name>
</gene>
<dbReference type="InterPro" id="IPR012340">
    <property type="entry name" value="NA-bd_OB-fold"/>
</dbReference>
<dbReference type="Gene3D" id="2.20.28.10">
    <property type="match status" value="1"/>
</dbReference>
<dbReference type="GO" id="GO:0031261">
    <property type="term" value="C:DNA replication preinitiation complex"/>
    <property type="evidence" value="ECO:0007669"/>
    <property type="project" value="UniProtKB-ARBA"/>
</dbReference>
<sequence>MTEPSSPIAATTSLPPSSEPAYGQETTAPRRADALTLDEGDGPEGDDTQGTASTSKRRRQRAQVNADVPLVKDAIGESLADSFESFLRSFTPDVNLAGTPASDGAAPQDGEGELLYIEQIHSMREYSLTTLYVDFRHILEADEVLGDAIQTHYYRFLPYLKRALCNLIAEFEPEYLKINPTSAAADSSNLQSREFSIAFYHLGLVEGIRQLKTEKIGRLTSISGTVTRTSEVRPELLYGSFICEVCNGLVHDIEQQFKYTEPSLCPNALCGNRTAWQLQIDTSKFTDWQKVRIQENPSEIPTGSMPRSLDVILRGEMVERAKAGDKCTFTGTFIVVPDVSQLGLPGGNRAELQRESTKAQGATSGVGGSGVTGLKSLGVRDLQYKTAFLACMVMSSDGLESTNIRGEDAADEDSGQMFIDSLTSAEYDELRSMINSDHIYSRLVQSIAPTVYGHEIVKKGLLLQLMGGVHKQTGEGMHLRGDLNICIVGDPSTSKSQFLKYICSFLPRAVYTSGKASSAAGLTAAVVRDEETGDFTIEAGALMLADNGICAIDEFDKMDLSDQVAIHEAMEQQTISIAKAGIHATLNARTSILAAANPVGGRYDRKKSLRANLQMSAPIMSRFDLFFVVLDECDEKIDRNIAKHIVNIHRFLDDAIEPEFSTETLQRFIRYARTFQPKMTREAADLLVEKYRILRQDDSTGVGRNSYRITVRQLESMIRLSEAIARANCSNEITPAMVREAYSLLKQSIIHVEQDDIDFDEEEAEGENDNNNATGGDDMDTDDVQMATDSQDANESSIPVNVRQASVPVAGSTSEGDTAEQHPAQPAPKQPKKHMRITHDQYIQLQSMIVLHLAAHEEATGRGMDKDEMIDWYLEEKEEELQDIDQLDHEKELITKMLRKLVKDNYLIEVRGDVQESLLSDTVTQTSSTTGEGENLRFYYMVHPSVDTEGSSLSTAAV</sequence>
<comment type="subcellular location">
    <subcellularLocation>
        <location evidence="1 14">Nucleus</location>
    </subcellularLocation>
</comment>
<comment type="similarity">
    <text evidence="2 13">Belongs to the MCM family.</text>
</comment>
<evidence type="ECO:0000256" key="4">
    <source>
        <dbReference type="ARBA" id="ARBA00022705"/>
    </source>
</evidence>
<dbReference type="STRING" id="230819.A0A5C3KJK9"/>
<accession>A0A5C3KJK9</accession>
<dbReference type="Pfam" id="PF14551">
    <property type="entry name" value="MCM_N"/>
    <property type="match status" value="1"/>
</dbReference>
<dbReference type="FunFam" id="3.40.50.300:FF:000115">
    <property type="entry name" value="DNA helicase"/>
    <property type="match status" value="1"/>
</dbReference>
<dbReference type="PANTHER" id="PTHR11630:SF43">
    <property type="entry name" value="DNA REPLICATION LICENSING FACTOR MCM6"/>
    <property type="match status" value="1"/>
</dbReference>
<evidence type="ECO:0000256" key="3">
    <source>
        <dbReference type="ARBA" id="ARBA00012551"/>
    </source>
</evidence>
<dbReference type="InterPro" id="IPR041024">
    <property type="entry name" value="Mcm6_C"/>
</dbReference>
<dbReference type="GO" id="GO:0000727">
    <property type="term" value="P:double-strand break repair via break-induced replication"/>
    <property type="evidence" value="ECO:0007669"/>
    <property type="project" value="TreeGrafter"/>
</dbReference>
<evidence type="ECO:0000256" key="15">
    <source>
        <dbReference type="SAM" id="MobiDB-lite"/>
    </source>
</evidence>
<dbReference type="GO" id="GO:0003697">
    <property type="term" value="F:single-stranded DNA binding"/>
    <property type="evidence" value="ECO:0007669"/>
    <property type="project" value="TreeGrafter"/>
</dbReference>
<dbReference type="AlphaFoldDB" id="A0A5C3KJK9"/>
<comment type="function">
    <text evidence="14">Acts as component of the MCM2-7 complex (MCM complex) which is the replicative helicase essential for 'once per cell cycle' DNA replication initiation and elongation in eukaryotic cells. The active ATPase sites in the MCM2-7 ring are formed through the interaction surfaces of two neighboring subunits such that a critical structure of a conserved arginine finger motif is provided in trans relative to the ATP-binding site of the Walker A box of the adjacent subunit. The six ATPase active sites, however, are likely to contribute differentially to the complex helicase activity.</text>
</comment>
<keyword evidence="18" id="KW-1185">Reference proteome</keyword>
<evidence type="ECO:0000256" key="5">
    <source>
        <dbReference type="ARBA" id="ARBA00022741"/>
    </source>
</evidence>
<dbReference type="InterPro" id="IPR027417">
    <property type="entry name" value="P-loop_NTPase"/>
</dbReference>
<name>A0A5C3KJK9_COPMA</name>
<keyword evidence="9 13" id="KW-0238">DNA-binding</keyword>
<dbReference type="GO" id="GO:0043596">
    <property type="term" value="C:nuclear replication fork"/>
    <property type="evidence" value="ECO:0007669"/>
    <property type="project" value="UniProtKB-ARBA"/>
</dbReference>
<evidence type="ECO:0000256" key="10">
    <source>
        <dbReference type="ARBA" id="ARBA00023242"/>
    </source>
</evidence>
<dbReference type="Pfam" id="PF00493">
    <property type="entry name" value="MCM"/>
    <property type="match status" value="1"/>
</dbReference>
<dbReference type="Gene3D" id="3.30.1640.10">
    <property type="entry name" value="mini-chromosome maintenance (MCM) complex, chain A, domain 1"/>
    <property type="match status" value="1"/>
</dbReference>
<evidence type="ECO:0000259" key="16">
    <source>
        <dbReference type="PROSITE" id="PS50051"/>
    </source>
</evidence>
<dbReference type="InterPro" id="IPR027925">
    <property type="entry name" value="MCM_N"/>
</dbReference>
<evidence type="ECO:0000256" key="13">
    <source>
        <dbReference type="RuleBase" id="RU004070"/>
    </source>
</evidence>
<evidence type="ECO:0000256" key="12">
    <source>
        <dbReference type="ARBA" id="ARBA00073495"/>
    </source>
</evidence>
<dbReference type="OrthoDB" id="1744952at2759"/>
<dbReference type="GO" id="GO:0006270">
    <property type="term" value="P:DNA replication initiation"/>
    <property type="evidence" value="ECO:0007669"/>
    <property type="project" value="UniProtKB-UniRule"/>
</dbReference>
<evidence type="ECO:0000313" key="17">
    <source>
        <dbReference type="EMBL" id="TFK20370.1"/>
    </source>
</evidence>
<keyword evidence="4 14" id="KW-0235">DNA replication</keyword>
<dbReference type="PANTHER" id="PTHR11630">
    <property type="entry name" value="DNA REPLICATION LICENSING FACTOR MCM FAMILY MEMBER"/>
    <property type="match status" value="1"/>
</dbReference>
<dbReference type="GO" id="GO:0016887">
    <property type="term" value="F:ATP hydrolysis activity"/>
    <property type="evidence" value="ECO:0007669"/>
    <property type="project" value="RHEA"/>
</dbReference>
<keyword evidence="6 14" id="KW-0378">Hydrolase</keyword>
<organism evidence="17 18">
    <name type="scientific">Coprinopsis marcescibilis</name>
    <name type="common">Agaric fungus</name>
    <name type="synonym">Psathyrella marcescibilis</name>
    <dbReference type="NCBI Taxonomy" id="230819"/>
    <lineage>
        <taxon>Eukaryota</taxon>
        <taxon>Fungi</taxon>
        <taxon>Dikarya</taxon>
        <taxon>Basidiomycota</taxon>
        <taxon>Agaricomycotina</taxon>
        <taxon>Agaricomycetes</taxon>
        <taxon>Agaricomycetidae</taxon>
        <taxon>Agaricales</taxon>
        <taxon>Agaricineae</taxon>
        <taxon>Psathyrellaceae</taxon>
        <taxon>Coprinopsis</taxon>
    </lineage>
</organism>
<dbReference type="Gene3D" id="2.40.50.140">
    <property type="entry name" value="Nucleic acid-binding proteins"/>
    <property type="match status" value="1"/>
</dbReference>
<evidence type="ECO:0000256" key="8">
    <source>
        <dbReference type="ARBA" id="ARBA00022840"/>
    </source>
</evidence>
<comment type="subunit">
    <text evidence="14">Component of the MCM2-7 complex.</text>
</comment>
<dbReference type="FunFam" id="1.20.58.870:FF:000002">
    <property type="entry name" value="DNA helicase"/>
    <property type="match status" value="1"/>
</dbReference>
<dbReference type="CDD" id="cd17757">
    <property type="entry name" value="MCM6"/>
    <property type="match status" value="1"/>
</dbReference>
<keyword evidence="5 13" id="KW-0547">Nucleotide-binding</keyword>
<dbReference type="InterPro" id="IPR008049">
    <property type="entry name" value="MCM6"/>
</dbReference>
<dbReference type="Pfam" id="PF17207">
    <property type="entry name" value="MCM_OB"/>
    <property type="match status" value="1"/>
</dbReference>
<dbReference type="Gene3D" id="1.20.58.870">
    <property type="match status" value="1"/>
</dbReference>
<feature type="domain" description="MCM C-terminal AAA(+) ATPase" evidence="16">
    <location>
        <begin position="439"/>
        <end position="645"/>
    </location>
</feature>
<dbReference type="GO" id="GO:0005524">
    <property type="term" value="F:ATP binding"/>
    <property type="evidence" value="ECO:0007669"/>
    <property type="project" value="UniProtKB-UniRule"/>
</dbReference>
<dbReference type="PRINTS" id="PR01662">
    <property type="entry name" value="MCMPROTEIN6"/>
</dbReference>
<dbReference type="FunFam" id="2.20.28.10:FF:000003">
    <property type="entry name" value="DNA helicase"/>
    <property type="match status" value="1"/>
</dbReference>
<evidence type="ECO:0000256" key="14">
    <source>
        <dbReference type="RuleBase" id="RU368064"/>
    </source>
</evidence>
<evidence type="ECO:0000256" key="7">
    <source>
        <dbReference type="ARBA" id="ARBA00022806"/>
    </source>
</evidence>
<dbReference type="InterPro" id="IPR001208">
    <property type="entry name" value="MCM_dom"/>
</dbReference>
<comment type="catalytic activity">
    <reaction evidence="14">
        <text>ATP + H2O = ADP + phosphate + H(+)</text>
        <dbReference type="Rhea" id="RHEA:13065"/>
        <dbReference type="ChEBI" id="CHEBI:15377"/>
        <dbReference type="ChEBI" id="CHEBI:15378"/>
        <dbReference type="ChEBI" id="CHEBI:30616"/>
        <dbReference type="ChEBI" id="CHEBI:43474"/>
        <dbReference type="ChEBI" id="CHEBI:456216"/>
        <dbReference type="EC" id="3.6.4.12"/>
    </reaction>
</comment>
<feature type="compositionally biased region" description="Acidic residues" evidence="15">
    <location>
        <begin position="36"/>
        <end position="47"/>
    </location>
</feature>
<dbReference type="GO" id="GO:0005656">
    <property type="term" value="C:nuclear pre-replicative complex"/>
    <property type="evidence" value="ECO:0007669"/>
    <property type="project" value="UniProtKB-ARBA"/>
</dbReference>
<dbReference type="SUPFAM" id="SSF50249">
    <property type="entry name" value="Nucleic acid-binding proteins"/>
    <property type="match status" value="1"/>
</dbReference>
<dbReference type="GO" id="GO:0006279">
    <property type="term" value="P:premeiotic DNA replication"/>
    <property type="evidence" value="ECO:0007669"/>
    <property type="project" value="UniProtKB-ARBA"/>
</dbReference>
<keyword evidence="10" id="KW-0539">Nucleus</keyword>
<feature type="region of interest" description="Disordered" evidence="15">
    <location>
        <begin position="1"/>
        <end position="64"/>
    </location>
</feature>
<evidence type="ECO:0000256" key="11">
    <source>
        <dbReference type="ARBA" id="ARBA00023306"/>
    </source>
</evidence>
<evidence type="ECO:0000313" key="18">
    <source>
        <dbReference type="Proteomes" id="UP000307440"/>
    </source>
</evidence>
<reference evidence="17 18" key="1">
    <citation type="journal article" date="2019" name="Nat. Ecol. Evol.">
        <title>Megaphylogeny resolves global patterns of mushroom evolution.</title>
        <authorList>
            <person name="Varga T."/>
            <person name="Krizsan K."/>
            <person name="Foldi C."/>
            <person name="Dima B."/>
            <person name="Sanchez-Garcia M."/>
            <person name="Sanchez-Ramirez S."/>
            <person name="Szollosi G.J."/>
            <person name="Szarkandi J.G."/>
            <person name="Papp V."/>
            <person name="Albert L."/>
            <person name="Andreopoulos W."/>
            <person name="Angelini C."/>
            <person name="Antonin V."/>
            <person name="Barry K.W."/>
            <person name="Bougher N.L."/>
            <person name="Buchanan P."/>
            <person name="Buyck B."/>
            <person name="Bense V."/>
            <person name="Catcheside P."/>
            <person name="Chovatia M."/>
            <person name="Cooper J."/>
            <person name="Damon W."/>
            <person name="Desjardin D."/>
            <person name="Finy P."/>
            <person name="Geml J."/>
            <person name="Haridas S."/>
            <person name="Hughes K."/>
            <person name="Justo A."/>
            <person name="Karasinski D."/>
            <person name="Kautmanova I."/>
            <person name="Kiss B."/>
            <person name="Kocsube S."/>
            <person name="Kotiranta H."/>
            <person name="LaButti K.M."/>
            <person name="Lechner B.E."/>
            <person name="Liimatainen K."/>
            <person name="Lipzen A."/>
            <person name="Lukacs Z."/>
            <person name="Mihaltcheva S."/>
            <person name="Morgado L.N."/>
            <person name="Niskanen T."/>
            <person name="Noordeloos M.E."/>
            <person name="Ohm R.A."/>
            <person name="Ortiz-Santana B."/>
            <person name="Ovrebo C."/>
            <person name="Racz N."/>
            <person name="Riley R."/>
            <person name="Savchenko A."/>
            <person name="Shiryaev A."/>
            <person name="Soop K."/>
            <person name="Spirin V."/>
            <person name="Szebenyi C."/>
            <person name="Tomsovsky M."/>
            <person name="Tulloss R.E."/>
            <person name="Uehling J."/>
            <person name="Grigoriev I.V."/>
            <person name="Vagvolgyi C."/>
            <person name="Papp T."/>
            <person name="Martin F.M."/>
            <person name="Miettinen O."/>
            <person name="Hibbett D.S."/>
            <person name="Nagy L.G."/>
        </authorList>
    </citation>
    <scope>NUCLEOTIDE SEQUENCE [LARGE SCALE GENOMIC DNA]</scope>
    <source>
        <strain evidence="17 18">CBS 121175</strain>
    </source>
</reference>
<protein>
    <recommendedName>
        <fullName evidence="12 14">DNA replication licensing factor MCM6</fullName>
        <ecNumber evidence="3 14">3.6.4.12</ecNumber>
    </recommendedName>
</protein>
<dbReference type="SUPFAM" id="SSF52540">
    <property type="entry name" value="P-loop containing nucleoside triphosphate hydrolases"/>
    <property type="match status" value="1"/>
</dbReference>
<dbReference type="Proteomes" id="UP000307440">
    <property type="component" value="Unassembled WGS sequence"/>
</dbReference>
<dbReference type="GO" id="GO:0097373">
    <property type="term" value="C:MCM core complex"/>
    <property type="evidence" value="ECO:0007669"/>
    <property type="project" value="UniProtKB-ARBA"/>
</dbReference>
<dbReference type="GO" id="GO:1990518">
    <property type="term" value="F:single-stranded 3'-5' DNA helicase activity"/>
    <property type="evidence" value="ECO:0007669"/>
    <property type="project" value="TreeGrafter"/>
</dbReference>
<dbReference type="GO" id="GO:1902969">
    <property type="term" value="P:mitotic DNA replication"/>
    <property type="evidence" value="ECO:0007669"/>
    <property type="project" value="TreeGrafter"/>
</dbReference>
<dbReference type="InterPro" id="IPR033762">
    <property type="entry name" value="MCM_OB"/>
</dbReference>
<dbReference type="Pfam" id="PF17855">
    <property type="entry name" value="MCM_lid"/>
    <property type="match status" value="1"/>
</dbReference>
<dbReference type="PRINTS" id="PR01657">
    <property type="entry name" value="MCMFAMILY"/>
</dbReference>
<dbReference type="PROSITE" id="PS50051">
    <property type="entry name" value="MCM_2"/>
    <property type="match status" value="1"/>
</dbReference>
<evidence type="ECO:0000256" key="6">
    <source>
        <dbReference type="ARBA" id="ARBA00022801"/>
    </source>
</evidence>
<evidence type="ECO:0000256" key="2">
    <source>
        <dbReference type="ARBA" id="ARBA00008010"/>
    </source>
</evidence>
<dbReference type="Pfam" id="PF18263">
    <property type="entry name" value="WHD_MCM6"/>
    <property type="match status" value="1"/>
</dbReference>
<proteinExistence type="inferred from homology"/>
<dbReference type="InterPro" id="IPR041562">
    <property type="entry name" value="MCM_lid"/>
</dbReference>
<keyword evidence="7 14" id="KW-0347">Helicase</keyword>
<keyword evidence="8 13" id="KW-0067">ATP-binding</keyword>
<dbReference type="GO" id="GO:0042555">
    <property type="term" value="C:MCM complex"/>
    <property type="evidence" value="ECO:0007669"/>
    <property type="project" value="UniProtKB-UniRule"/>
</dbReference>
<dbReference type="PROSITE" id="PS00847">
    <property type="entry name" value="MCM_1"/>
    <property type="match status" value="1"/>
</dbReference>
<feature type="compositionally biased region" description="Polar residues" evidence="15">
    <location>
        <begin position="790"/>
        <end position="799"/>
    </location>
</feature>
<dbReference type="Gene3D" id="3.40.50.300">
    <property type="entry name" value="P-loop containing nucleotide triphosphate hydrolases"/>
    <property type="match status" value="1"/>
</dbReference>
<dbReference type="InterPro" id="IPR018525">
    <property type="entry name" value="MCM_CS"/>
</dbReference>
<dbReference type="InterPro" id="IPR031327">
    <property type="entry name" value="MCM"/>
</dbReference>